<organism evidence="1 2">
    <name type="scientific">Kribbella orskensis</name>
    <dbReference type="NCBI Taxonomy" id="2512216"/>
    <lineage>
        <taxon>Bacteria</taxon>
        <taxon>Bacillati</taxon>
        <taxon>Actinomycetota</taxon>
        <taxon>Actinomycetes</taxon>
        <taxon>Propionibacteriales</taxon>
        <taxon>Kribbellaceae</taxon>
        <taxon>Kribbella</taxon>
    </lineage>
</organism>
<keyword evidence="2" id="KW-1185">Reference proteome</keyword>
<dbReference type="Proteomes" id="UP000295818">
    <property type="component" value="Unassembled WGS sequence"/>
</dbReference>
<name>A0ABY2BN67_9ACTN</name>
<evidence type="ECO:0000313" key="1">
    <source>
        <dbReference type="EMBL" id="TCO25589.1"/>
    </source>
</evidence>
<sequence>MASVGYVLLLGELPARRISSINVSAPRRRLAERTISRYAITSELDSALPRGGGEDSSRPRGSLVCVISGVRRRLFAGD</sequence>
<dbReference type="EMBL" id="SLWM01000004">
    <property type="protein sequence ID" value="TCO25589.1"/>
    <property type="molecule type" value="Genomic_DNA"/>
</dbReference>
<comment type="caution">
    <text evidence="1">The sequence shown here is derived from an EMBL/GenBank/DDBJ whole genome shotgun (WGS) entry which is preliminary data.</text>
</comment>
<gene>
    <name evidence="1" type="ORF">EV644_10493</name>
</gene>
<reference evidence="1 2" key="1">
    <citation type="journal article" date="2015" name="Stand. Genomic Sci.">
        <title>Genomic Encyclopedia of Bacterial and Archaeal Type Strains, Phase III: the genomes of soil and plant-associated and newly described type strains.</title>
        <authorList>
            <person name="Whitman W.B."/>
            <person name="Woyke T."/>
            <person name="Klenk H.P."/>
            <person name="Zhou Y."/>
            <person name="Lilburn T.G."/>
            <person name="Beck B.J."/>
            <person name="De Vos P."/>
            <person name="Vandamme P."/>
            <person name="Eisen J.A."/>
            <person name="Garrity G."/>
            <person name="Hugenholtz P."/>
            <person name="Kyrpides N.C."/>
        </authorList>
    </citation>
    <scope>NUCLEOTIDE SEQUENCE [LARGE SCALE GENOMIC DNA]</scope>
    <source>
        <strain evidence="1 2">VKM Ac-2538</strain>
    </source>
</reference>
<evidence type="ECO:0000313" key="2">
    <source>
        <dbReference type="Proteomes" id="UP000295818"/>
    </source>
</evidence>
<protein>
    <submittedName>
        <fullName evidence="1">Uncharacterized protein</fullName>
    </submittedName>
</protein>
<proteinExistence type="predicted"/>
<accession>A0ABY2BN67</accession>